<dbReference type="AlphaFoldDB" id="A0A0D2NUC0"/>
<organism evidence="2 3">
    <name type="scientific">Hypholoma sublateritium (strain FD-334 SS-4)</name>
    <dbReference type="NCBI Taxonomy" id="945553"/>
    <lineage>
        <taxon>Eukaryota</taxon>
        <taxon>Fungi</taxon>
        <taxon>Dikarya</taxon>
        <taxon>Basidiomycota</taxon>
        <taxon>Agaricomycotina</taxon>
        <taxon>Agaricomycetes</taxon>
        <taxon>Agaricomycetidae</taxon>
        <taxon>Agaricales</taxon>
        <taxon>Agaricineae</taxon>
        <taxon>Strophariaceae</taxon>
        <taxon>Hypholoma</taxon>
    </lineage>
</organism>
<dbReference type="OMA" id="HTMNALY"/>
<gene>
    <name evidence="2" type="ORF">HYPSUDRAFT_139103</name>
</gene>
<proteinExistence type="predicted"/>
<accession>A0A0D2NUC0</accession>
<evidence type="ECO:0000313" key="3">
    <source>
        <dbReference type="Proteomes" id="UP000054270"/>
    </source>
</evidence>
<name>A0A0D2NUC0_HYPSF</name>
<feature type="compositionally biased region" description="Basic and acidic residues" evidence="1">
    <location>
        <begin position="49"/>
        <end position="60"/>
    </location>
</feature>
<feature type="region of interest" description="Disordered" evidence="1">
    <location>
        <begin position="300"/>
        <end position="323"/>
    </location>
</feature>
<feature type="region of interest" description="Disordered" evidence="1">
    <location>
        <begin position="25"/>
        <end position="91"/>
    </location>
</feature>
<feature type="compositionally biased region" description="Low complexity" evidence="1">
    <location>
        <begin position="29"/>
        <end position="41"/>
    </location>
</feature>
<protein>
    <submittedName>
        <fullName evidence="2">Uncharacterized protein</fullName>
    </submittedName>
</protein>
<sequence>MFNRHVCSSSTLSKPTRLLHTPKSSIRLSSSSVRQVRPSQPCFQLLPKTPDRRRNSDPRRNGSSLALHSEPPFQSSPDPNPDTPPELSDNDWEIRTGRGIYVLQETLPEFFDIGLITSVNADGTPNTAGGISTPNIPFLEPNDTRQDADAHIYSPHIRLSYTPPLELPAPFPKTFHIDGLQLYVASAGVLRRTMNALYSDLNVSLTKMTVNAPESYSLTKPDAGSTLRSARQKSVVLRQVVAGVARVTGKRAEWEIESTYTFSPVTGLIHVHIVNSIHPAPHQAVYDSLHSTLGKLLGWGEAGPRPNPNGAAFKDSAPSGKGA</sequence>
<reference evidence="3" key="1">
    <citation type="submission" date="2014-04" db="EMBL/GenBank/DDBJ databases">
        <title>Evolutionary Origins and Diversification of the Mycorrhizal Mutualists.</title>
        <authorList>
            <consortium name="DOE Joint Genome Institute"/>
            <consortium name="Mycorrhizal Genomics Consortium"/>
            <person name="Kohler A."/>
            <person name="Kuo A."/>
            <person name="Nagy L.G."/>
            <person name="Floudas D."/>
            <person name="Copeland A."/>
            <person name="Barry K.W."/>
            <person name="Cichocki N."/>
            <person name="Veneault-Fourrey C."/>
            <person name="LaButti K."/>
            <person name="Lindquist E.A."/>
            <person name="Lipzen A."/>
            <person name="Lundell T."/>
            <person name="Morin E."/>
            <person name="Murat C."/>
            <person name="Riley R."/>
            <person name="Ohm R."/>
            <person name="Sun H."/>
            <person name="Tunlid A."/>
            <person name="Henrissat B."/>
            <person name="Grigoriev I.V."/>
            <person name="Hibbett D.S."/>
            <person name="Martin F."/>
        </authorList>
    </citation>
    <scope>NUCLEOTIDE SEQUENCE [LARGE SCALE GENOMIC DNA]</scope>
    <source>
        <strain evidence="3">FD-334 SS-4</strain>
    </source>
</reference>
<dbReference type="EMBL" id="KN817549">
    <property type="protein sequence ID" value="KJA22474.1"/>
    <property type="molecule type" value="Genomic_DNA"/>
</dbReference>
<keyword evidence="3" id="KW-1185">Reference proteome</keyword>
<dbReference type="STRING" id="945553.A0A0D2NUC0"/>
<evidence type="ECO:0000256" key="1">
    <source>
        <dbReference type="SAM" id="MobiDB-lite"/>
    </source>
</evidence>
<dbReference type="Proteomes" id="UP000054270">
    <property type="component" value="Unassembled WGS sequence"/>
</dbReference>
<evidence type="ECO:0000313" key="2">
    <source>
        <dbReference type="EMBL" id="KJA22474.1"/>
    </source>
</evidence>
<dbReference type="OrthoDB" id="1099063at2759"/>